<dbReference type="OrthoDB" id="10307175at2759"/>
<dbReference type="GeneID" id="106079373"/>
<evidence type="ECO:0000313" key="4">
    <source>
        <dbReference type="RefSeq" id="XP_055871728.1"/>
    </source>
</evidence>
<dbReference type="RefSeq" id="XP_055871729.1">
    <property type="nucleotide sequence ID" value="XM_056015754.1"/>
</dbReference>
<feature type="compositionally biased region" description="Polar residues" evidence="1">
    <location>
        <begin position="357"/>
        <end position="369"/>
    </location>
</feature>
<organism evidence="2 4">
    <name type="scientific">Biomphalaria glabrata</name>
    <name type="common">Bloodfluke planorb</name>
    <name type="synonym">Freshwater snail</name>
    <dbReference type="NCBI Taxonomy" id="6526"/>
    <lineage>
        <taxon>Eukaryota</taxon>
        <taxon>Metazoa</taxon>
        <taxon>Spiralia</taxon>
        <taxon>Lophotrochozoa</taxon>
        <taxon>Mollusca</taxon>
        <taxon>Gastropoda</taxon>
        <taxon>Heterobranchia</taxon>
        <taxon>Euthyneura</taxon>
        <taxon>Panpulmonata</taxon>
        <taxon>Hygrophila</taxon>
        <taxon>Lymnaeoidea</taxon>
        <taxon>Planorbidae</taxon>
        <taxon>Biomphalaria</taxon>
    </lineage>
</organism>
<feature type="compositionally biased region" description="Polar residues" evidence="1">
    <location>
        <begin position="975"/>
        <end position="990"/>
    </location>
</feature>
<gene>
    <name evidence="3 4 5" type="primary">LOC106079373</name>
</gene>
<feature type="region of interest" description="Disordered" evidence="1">
    <location>
        <begin position="78"/>
        <end position="122"/>
    </location>
</feature>
<reference evidence="3 4" key="1">
    <citation type="submission" date="2025-04" db="UniProtKB">
        <authorList>
            <consortium name="RefSeq"/>
        </authorList>
    </citation>
    <scope>IDENTIFICATION</scope>
</reference>
<feature type="region of interest" description="Disordered" evidence="1">
    <location>
        <begin position="962"/>
        <end position="993"/>
    </location>
</feature>
<dbReference type="RefSeq" id="XP_055871727.1">
    <property type="nucleotide sequence ID" value="XM_056015752.1"/>
</dbReference>
<feature type="compositionally biased region" description="Basic and acidic residues" evidence="1">
    <location>
        <begin position="498"/>
        <end position="509"/>
    </location>
</feature>
<name>A0A9W2Z9T1_BIOGL</name>
<feature type="compositionally biased region" description="Polar residues" evidence="1">
    <location>
        <begin position="89"/>
        <end position="120"/>
    </location>
</feature>
<keyword evidence="2" id="KW-1185">Reference proteome</keyword>
<proteinExistence type="predicted"/>
<feature type="region of interest" description="Disordered" evidence="1">
    <location>
        <begin position="356"/>
        <end position="391"/>
    </location>
</feature>
<feature type="compositionally biased region" description="Polar residues" evidence="1">
    <location>
        <begin position="380"/>
        <end position="391"/>
    </location>
</feature>
<feature type="region of interest" description="Disordered" evidence="1">
    <location>
        <begin position="405"/>
        <end position="424"/>
    </location>
</feature>
<accession>A0A9W2Z9T1</accession>
<protein>
    <submittedName>
        <fullName evidence="3 4">Uncharacterized protein LOC106079373</fullName>
    </submittedName>
</protein>
<evidence type="ECO:0000313" key="2">
    <source>
        <dbReference type="Proteomes" id="UP001165740"/>
    </source>
</evidence>
<feature type="region of interest" description="Disordered" evidence="1">
    <location>
        <begin position="495"/>
        <end position="521"/>
    </location>
</feature>
<evidence type="ECO:0000256" key="1">
    <source>
        <dbReference type="SAM" id="MobiDB-lite"/>
    </source>
</evidence>
<evidence type="ECO:0000313" key="3">
    <source>
        <dbReference type="RefSeq" id="XP_055871727.1"/>
    </source>
</evidence>
<dbReference type="Proteomes" id="UP001165740">
    <property type="component" value="Chromosome 17"/>
</dbReference>
<dbReference type="RefSeq" id="XP_055871728.1">
    <property type="nucleotide sequence ID" value="XM_056015753.1"/>
</dbReference>
<feature type="compositionally biased region" description="Polar residues" evidence="1">
    <location>
        <begin position="409"/>
        <end position="424"/>
    </location>
</feature>
<evidence type="ECO:0000313" key="5">
    <source>
        <dbReference type="RefSeq" id="XP_055871729.1"/>
    </source>
</evidence>
<sequence length="1672" mass="185474">MASSRSRPSVSIKVLKDTDDFAEISMSSDLITMLMKYPRSDNGKSDYTDSPVIKKAKQDMIAKATHPTEIGLLTNASHKSVRKKKAKTNADNSSSTCSSNETIHSTHFPSGEATQQSGKNSPVIDISSKSIADHVKLIDNTNYVKLRLDNARGIKDIHELKPSVLNCPIYQLDTGSTGEKGSVQECSDASVYPVMSASSKTVINAYSETLEFQEAVIADDILTSFCAQKENNPVLLYTSDVSALLDVHKKSMPVVLDAKALKSPKEPILKCTATEDIFKPPQIDRKGTHFLAKVQDFSKPQVDYKERGPCKPHMEHVDKETSLLYSATLQLPQMKCKTISQNTNAVSKSSLGLKKNNLVSSQASKSLGRSKNKMERKSVNPPSQLEPSESSTIDLNTSLEILGKHEQSSHANNYTSLNKYGKNSNIRLSKTHKKRKHSVCHEKNVWKSVTSHRKRKIVCSDDSDLIKERNSYNTQKESILKISQNESISELAITNNQKKMDSRVKEISRPNRKRREPVISISDDNSKSSFIDLKSGSVSSEREFKFNSITQKPIKLSASSSNDSHSSKSHNQNSSFVSDADSHFTLYAKNIFNSSDSISVSFSNKEKKSVISKADSFKSSKNLNEKKQTFSKTSKSFQGHIESKPNAFNVLDVSLSHTSHEESNTVSLKADDSSISFKAHRKRKYNSSCKEDRKDLSLCTADNFHSSSIHEESKNNAANFEFPHQEYKKNKIYNVENISNTNINLDSNAVEMHTLEVTETCITSSSANMSHLVNNVNSSNVINTAGSSNLEDTNDVNIVLNTEKISYLKSAETVDLVSNTEDNSNCKTTENVTIASNRKNISRLETRENRIINVSNIQDSSSPTLNAVLISQYSVEPRSLQPPTQPEWISKALPHNNPQCSYETDFKETSTLSIPPKTSQKHKDLQIVSMKSDKESAFFTLDPSDIVKSFETQLEQLPMSPRVALKSSDSERFTESTTSTVNSTPDNASKTLAEKTSFCSKRTLDLSQPLKRQTSLAADTRSNRVLRPRKAKDGLSDVLTKSTAVPSNSLYLSFGHQEHQPSGSYPSFNLLLSVISKISSTHKIEQQNNLENIFSNVKESSALSDSIPNALVGLTTLDSDTPESDAVTALLSLGSVSQQDAIVPQNVQILTEQGNPLNDTDENIIKSDSINSLSSDSRGSLGDRSGQNFLSYCPLLDSRELLGQESGSISRNSEAERTVINTNFRDDAYKTNENTFLTSISCASPDKLNNIVRSVSVPLCFSNYQPSTPGDKLSLVELNSSDFSLLDKPKNHKRENVLIQGETPQEINTLELNTTMHPSSINRHDLTQIATASNSLHQYSNNTLSNIIKTNDIATLDDNTVSKKSSRMKIPNVIILSSSSSRSQGSAHPGLIKSIGSCILQPEKVIVRHEGEKRSVIILPCDDQRSAVSTKLTEILEKTTFIQPNINLDNVVNVYDVSNGSTSLHVSEYCLETMNLCSHPNQKDVDDRTLKTLTGNNNDVTGVPVTPPMCIVPPYIVNSSADTPDNPDVEFSKKNLSKSDRFTLLHPQVDSEMQQALLSRLVQQDQSYQERNRRQSHDLANRTAEKSVKHWTYKEVESWFYANGLEKALPLIGEKNSKTLMELKTLQKSRPKEFFKKAAVYRDALPLEKLLQFSKILREMATDVEKCQTLEG</sequence>